<feature type="compositionally biased region" description="Gly residues" evidence="1">
    <location>
        <begin position="59"/>
        <end position="69"/>
    </location>
</feature>
<accession>A0AAP0E9F0</accession>
<evidence type="ECO:0000313" key="2">
    <source>
        <dbReference type="EMBL" id="KAK9086762.1"/>
    </source>
</evidence>
<dbReference type="AlphaFoldDB" id="A0AAP0E9F0"/>
<sequence>MCTYCSSFRNRERKAYILVFPVSGGRLQGRGGDGLKEKERLLTTSGGEGGEGVDELRSRGGGAGGGEGGDGVDEQNGAKSEEKEKEKKGRLEGVWLVLFCC</sequence>
<evidence type="ECO:0000256" key="1">
    <source>
        <dbReference type="SAM" id="MobiDB-lite"/>
    </source>
</evidence>
<gene>
    <name evidence="2" type="ORF">Syun_029156</name>
</gene>
<keyword evidence="3" id="KW-1185">Reference proteome</keyword>
<proteinExistence type="predicted"/>
<feature type="compositionally biased region" description="Basic and acidic residues" evidence="1">
    <location>
        <begin position="79"/>
        <end position="88"/>
    </location>
</feature>
<comment type="caution">
    <text evidence="2">The sequence shown here is derived from an EMBL/GenBank/DDBJ whole genome shotgun (WGS) entry which is preliminary data.</text>
</comment>
<name>A0AAP0E9F0_9MAGN</name>
<dbReference type="Proteomes" id="UP001420932">
    <property type="component" value="Unassembled WGS sequence"/>
</dbReference>
<organism evidence="2 3">
    <name type="scientific">Stephania yunnanensis</name>
    <dbReference type="NCBI Taxonomy" id="152371"/>
    <lineage>
        <taxon>Eukaryota</taxon>
        <taxon>Viridiplantae</taxon>
        <taxon>Streptophyta</taxon>
        <taxon>Embryophyta</taxon>
        <taxon>Tracheophyta</taxon>
        <taxon>Spermatophyta</taxon>
        <taxon>Magnoliopsida</taxon>
        <taxon>Ranunculales</taxon>
        <taxon>Menispermaceae</taxon>
        <taxon>Menispermoideae</taxon>
        <taxon>Cissampelideae</taxon>
        <taxon>Stephania</taxon>
    </lineage>
</organism>
<evidence type="ECO:0000313" key="3">
    <source>
        <dbReference type="Proteomes" id="UP001420932"/>
    </source>
</evidence>
<reference evidence="2 3" key="1">
    <citation type="submission" date="2024-01" db="EMBL/GenBank/DDBJ databases">
        <title>Genome assemblies of Stephania.</title>
        <authorList>
            <person name="Yang L."/>
        </authorList>
    </citation>
    <scope>NUCLEOTIDE SEQUENCE [LARGE SCALE GENOMIC DNA]</scope>
    <source>
        <strain evidence="2">YNDBR</strain>
        <tissue evidence="2">Leaf</tissue>
    </source>
</reference>
<protein>
    <submittedName>
        <fullName evidence="2">Uncharacterized protein</fullName>
    </submittedName>
</protein>
<feature type="region of interest" description="Disordered" evidence="1">
    <location>
        <begin position="29"/>
        <end position="88"/>
    </location>
</feature>
<dbReference type="EMBL" id="JBBNAF010000013">
    <property type="protein sequence ID" value="KAK9086762.1"/>
    <property type="molecule type" value="Genomic_DNA"/>
</dbReference>